<protein>
    <submittedName>
        <fullName evidence="1">Uncharacterized protein</fullName>
    </submittedName>
</protein>
<dbReference type="EMBL" id="JAEHTE010000006">
    <property type="protein sequence ID" value="MBI6884018.1"/>
    <property type="molecule type" value="Genomic_DNA"/>
</dbReference>
<comment type="caution">
    <text evidence="1">The sequence shown here is derived from an EMBL/GenBank/DDBJ whole genome shotgun (WGS) entry which is preliminary data.</text>
</comment>
<reference evidence="1" key="1">
    <citation type="submission" date="2020-12" db="EMBL/GenBank/DDBJ databases">
        <title>Enhanced detection system for hospital associated transmission using whole genome sequencing surveillance.</title>
        <authorList>
            <person name="Harrison L.H."/>
            <person name="Van Tyne D."/>
            <person name="Marsh J.W."/>
            <person name="Griffith M.P."/>
            <person name="Snyder D.J."/>
            <person name="Cooper V.S."/>
            <person name="Mustapha M."/>
        </authorList>
    </citation>
    <scope>NUCLEOTIDE SEQUENCE</scope>
    <source>
        <strain evidence="1">PSB00042</strain>
    </source>
</reference>
<organism evidence="1 2">
    <name type="scientific">Pseudomonas putida</name>
    <name type="common">Arthrobacter siderocapsulatus</name>
    <dbReference type="NCBI Taxonomy" id="303"/>
    <lineage>
        <taxon>Bacteria</taxon>
        <taxon>Pseudomonadati</taxon>
        <taxon>Pseudomonadota</taxon>
        <taxon>Gammaproteobacteria</taxon>
        <taxon>Pseudomonadales</taxon>
        <taxon>Pseudomonadaceae</taxon>
        <taxon>Pseudomonas</taxon>
    </lineage>
</organism>
<dbReference type="RefSeq" id="WP_198747125.1">
    <property type="nucleotide sequence ID" value="NZ_JAEHTE010000006.1"/>
</dbReference>
<dbReference type="AlphaFoldDB" id="A0A8I1JJH5"/>
<gene>
    <name evidence="1" type="ORF">JEU22_08845</name>
</gene>
<dbReference type="Proteomes" id="UP000637061">
    <property type="component" value="Unassembled WGS sequence"/>
</dbReference>
<sequence length="117" mass="12675">MTEAFVVNQSGESLDSTLVGGDFTINLVGRKVVSHLEESGAAAEVLADFKQLMSDLDRLRALEISVRTKVEMIKGRWWDVSDETGVAGEIHGAITELLIELESESKARQEAEASALA</sequence>
<proteinExistence type="predicted"/>
<evidence type="ECO:0000313" key="2">
    <source>
        <dbReference type="Proteomes" id="UP000637061"/>
    </source>
</evidence>
<evidence type="ECO:0000313" key="1">
    <source>
        <dbReference type="EMBL" id="MBI6884018.1"/>
    </source>
</evidence>
<name>A0A8I1JJH5_PSEPU</name>
<accession>A0A8I1JJH5</accession>